<gene>
    <name evidence="8" type="primary">hrpA</name>
    <name evidence="8" type="ORF">ACFSCS_02075</name>
</gene>
<feature type="domain" description="Helicase ATP-binding" evidence="6">
    <location>
        <begin position="61"/>
        <end position="212"/>
    </location>
</feature>
<dbReference type="EMBL" id="JBHUFZ010000005">
    <property type="protein sequence ID" value="MFD1888972.1"/>
    <property type="molecule type" value="Genomic_DNA"/>
</dbReference>
<dbReference type="Pfam" id="PF07717">
    <property type="entry name" value="OB_NTP_bind"/>
    <property type="match status" value="1"/>
</dbReference>
<evidence type="ECO:0000256" key="5">
    <source>
        <dbReference type="SAM" id="MobiDB-lite"/>
    </source>
</evidence>
<evidence type="ECO:0000313" key="9">
    <source>
        <dbReference type="Proteomes" id="UP001597326"/>
    </source>
</evidence>
<dbReference type="Gene3D" id="1.20.120.1080">
    <property type="match status" value="1"/>
</dbReference>
<dbReference type="SMART" id="SM00490">
    <property type="entry name" value="HELICc"/>
    <property type="match status" value="1"/>
</dbReference>
<dbReference type="InterPro" id="IPR024590">
    <property type="entry name" value="HrpA_C"/>
</dbReference>
<dbReference type="EC" id="3.6.4.13" evidence="8"/>
<evidence type="ECO:0000256" key="3">
    <source>
        <dbReference type="ARBA" id="ARBA00022806"/>
    </source>
</evidence>
<dbReference type="PANTHER" id="PTHR18934">
    <property type="entry name" value="ATP-DEPENDENT RNA HELICASE"/>
    <property type="match status" value="1"/>
</dbReference>
<evidence type="ECO:0000256" key="2">
    <source>
        <dbReference type="ARBA" id="ARBA00022801"/>
    </source>
</evidence>
<dbReference type="RefSeq" id="WP_343874998.1">
    <property type="nucleotide sequence ID" value="NZ_BAAAIX010000028.1"/>
</dbReference>
<feature type="region of interest" description="Disordered" evidence="5">
    <location>
        <begin position="530"/>
        <end position="562"/>
    </location>
</feature>
<evidence type="ECO:0000259" key="7">
    <source>
        <dbReference type="PROSITE" id="PS51194"/>
    </source>
</evidence>
<dbReference type="PANTHER" id="PTHR18934:SF99">
    <property type="entry name" value="ATP-DEPENDENT RNA HELICASE DHX37-RELATED"/>
    <property type="match status" value="1"/>
</dbReference>
<evidence type="ECO:0000313" key="8">
    <source>
        <dbReference type="EMBL" id="MFD1888972.1"/>
    </source>
</evidence>
<feature type="domain" description="Helicase C-terminal" evidence="7">
    <location>
        <begin position="254"/>
        <end position="421"/>
    </location>
</feature>
<dbReference type="SUPFAM" id="SSF52540">
    <property type="entry name" value="P-loop containing nucleoside triphosphate hydrolases"/>
    <property type="match status" value="1"/>
</dbReference>
<dbReference type="GO" id="GO:0003724">
    <property type="term" value="F:RNA helicase activity"/>
    <property type="evidence" value="ECO:0007669"/>
    <property type="project" value="UniProtKB-EC"/>
</dbReference>
<proteinExistence type="predicted"/>
<feature type="compositionally biased region" description="Low complexity" evidence="5">
    <location>
        <begin position="1"/>
        <end position="30"/>
    </location>
</feature>
<dbReference type="SMART" id="SM00847">
    <property type="entry name" value="HA2"/>
    <property type="match status" value="1"/>
</dbReference>
<name>A0ABW4RRM9_9ACTN</name>
<comment type="caution">
    <text evidence="8">The sequence shown here is derived from an EMBL/GenBank/DDBJ whole genome shotgun (WGS) entry which is preliminary data.</text>
</comment>
<dbReference type="InterPro" id="IPR003593">
    <property type="entry name" value="AAA+_ATPase"/>
</dbReference>
<sequence length="1338" mass="147568">MSEMPAPASGAEASESPAVETPPVATAAPEQGSETGQRAPGEPRLDFDPALPIAEHADEIAELIANHQVVVVAGETGSGKTTQLPKIALRLGRRRIAHTQPRRIAARTVAERIAEEIDTPLGELVGYQVRFTRKAGRDTRVKVMTDGVLLAEITHDRDLKKYDTIIIDEAHERSLNIDFLLGYLKQLLPRRPELKVIVTSATIDTARFAEHFAAPDGSPAPVIEVSGRTYPVEMRYRPLAADGQEGDSADMIDGICSAVTELAKEGMGDVLVFLSGEREIRDAAEAINGLKLRDTEVLPLFARLSAAEQHRVFTSHTGRRIVLATNVAETSITVPGIRYVVDPGTARISRYSARTKVQRLPIEPVSQASANQRAGRCGRVAPGIAIRLYSEEDFLARPEFTEPEILRTNLASVILQMAQAGLGDIGSFPFVEAPDRSQITDGLRLLDELGALKPGNHNHPRLTKVGHRLARIPLDPRLARMLVEAEKQGCLREVQVLVAGLAIPDVRERPAEKREQADQLHRRFWTPLQATPAAPAQTDAQPARHTAHTNSRVEKPDTAPDSGGDIMALLRLWDYLRSQRKALSGNAFRRMCRDEFINFLRVREWEDLHTQLREISKEIGLERNREPAPDEAVLTAVLSGLLGHVGLADLREQSKPVPGQKRRRPGPREYLGARGARFAINPGSALAKNPPPLVMAVELVETSRLWARTVAAITAEQVEAVAGEILKRSYSEPHWSSNSGSVVAYEKVSLYGVPIIAERPVSYARIDPVVAREIFIRSALVEGQWRTRHHFFHANQKVREQAEELEERSRRRDITVDDQSIFAFYAARIPAEVVSQNHFDAWWRQQRDKRLLDLAIDDLLAPEAEQVDADDFPDTWTVPSIAGGSITLDVDYVFDPGSGHDGVSVTIPLAQLNQVSPEPFSWQVPGLRHELATELIRSLPKAVRTSFVPAPNWARKALDWLDEQQAVGNGADHSRRFCDELGRALRQLTSVTVEPAQWNPDQVPEHLTVAFRITENGRETRRSKDFDDLRQDLARKVSQTLTKASARQAVTGRTSWDMGSIDQTLVVERNGARAVGYPALSDEGSSVGVVVLDTPERARQSHIKGLRRLLVLTLPDPTKWVVSHLPNADKLALGNSPYASVPALMADARLKTAEQQAQAWAAQQGTTLEQVRDEQAWQQLALHVRQEQADAMRTVVATAAAALRHAAEARLAIGSFPAGEVREDVTAQLDNLVFTNFISATADPWYGHLPRYVKAITVRLAAAASNPSRDRQGALLVDELEADYAELCNQQPPGPLPAAVEEIGFLIEELRVQQFAQQLRTAVSVSPKRIRKAIADAA</sequence>
<keyword evidence="3 8" id="KW-0347">Helicase</keyword>
<organism evidence="8 9">
    <name type="scientific">Luteococcus peritonei</name>
    <dbReference type="NCBI Taxonomy" id="88874"/>
    <lineage>
        <taxon>Bacteria</taxon>
        <taxon>Bacillati</taxon>
        <taxon>Actinomycetota</taxon>
        <taxon>Actinomycetes</taxon>
        <taxon>Propionibacteriales</taxon>
        <taxon>Propionibacteriaceae</taxon>
        <taxon>Luteococcus</taxon>
    </lineage>
</organism>
<dbReference type="InterPro" id="IPR007502">
    <property type="entry name" value="Helicase-assoc_dom"/>
</dbReference>
<keyword evidence="9" id="KW-1185">Reference proteome</keyword>
<dbReference type="Pfam" id="PF11898">
    <property type="entry name" value="DUF3418"/>
    <property type="match status" value="1"/>
</dbReference>
<evidence type="ECO:0000256" key="1">
    <source>
        <dbReference type="ARBA" id="ARBA00022741"/>
    </source>
</evidence>
<dbReference type="InterPro" id="IPR014001">
    <property type="entry name" value="Helicase_ATP-bd"/>
</dbReference>
<dbReference type="Proteomes" id="UP001597326">
    <property type="component" value="Unassembled WGS sequence"/>
</dbReference>
<protein>
    <submittedName>
        <fullName evidence="8">ATP-dependent RNA helicase HrpA</fullName>
        <ecNumber evidence="8">3.6.4.13</ecNumber>
    </submittedName>
</protein>
<dbReference type="Pfam" id="PF21010">
    <property type="entry name" value="HA2_C"/>
    <property type="match status" value="1"/>
</dbReference>
<dbReference type="PROSITE" id="PS51192">
    <property type="entry name" value="HELICASE_ATP_BIND_1"/>
    <property type="match status" value="1"/>
</dbReference>
<dbReference type="Pfam" id="PF00270">
    <property type="entry name" value="DEAD"/>
    <property type="match status" value="1"/>
</dbReference>
<keyword evidence="4" id="KW-0067">ATP-binding</keyword>
<dbReference type="PROSITE" id="PS51194">
    <property type="entry name" value="HELICASE_CTER"/>
    <property type="match status" value="1"/>
</dbReference>
<dbReference type="InterPro" id="IPR011709">
    <property type="entry name" value="DEAD-box_helicase_OB_fold"/>
</dbReference>
<dbReference type="InterPro" id="IPR011545">
    <property type="entry name" value="DEAD/DEAH_box_helicase_dom"/>
</dbReference>
<feature type="compositionally biased region" description="Low complexity" evidence="5">
    <location>
        <begin position="530"/>
        <end position="543"/>
    </location>
</feature>
<dbReference type="Pfam" id="PF00271">
    <property type="entry name" value="Helicase_C"/>
    <property type="match status" value="1"/>
</dbReference>
<dbReference type="InterPro" id="IPR010222">
    <property type="entry name" value="RNA_helicase_HrpA"/>
</dbReference>
<evidence type="ECO:0000256" key="4">
    <source>
        <dbReference type="ARBA" id="ARBA00022840"/>
    </source>
</evidence>
<dbReference type="InterPro" id="IPR001650">
    <property type="entry name" value="Helicase_C-like"/>
</dbReference>
<dbReference type="CDD" id="cd18791">
    <property type="entry name" value="SF2_C_RHA"/>
    <property type="match status" value="1"/>
</dbReference>
<feature type="region of interest" description="Disordered" evidence="5">
    <location>
        <begin position="1"/>
        <end position="48"/>
    </location>
</feature>
<dbReference type="SMART" id="SM00487">
    <property type="entry name" value="DEXDc"/>
    <property type="match status" value="1"/>
</dbReference>
<dbReference type="NCBIfam" id="TIGR01967">
    <property type="entry name" value="DEAH_box_HrpA"/>
    <property type="match status" value="1"/>
</dbReference>
<dbReference type="InterPro" id="IPR027417">
    <property type="entry name" value="P-loop_NTPase"/>
</dbReference>
<reference evidence="9" key="1">
    <citation type="journal article" date="2019" name="Int. J. Syst. Evol. Microbiol.">
        <title>The Global Catalogue of Microorganisms (GCM) 10K type strain sequencing project: providing services to taxonomists for standard genome sequencing and annotation.</title>
        <authorList>
            <consortium name="The Broad Institute Genomics Platform"/>
            <consortium name="The Broad Institute Genome Sequencing Center for Infectious Disease"/>
            <person name="Wu L."/>
            <person name="Ma J."/>
        </authorList>
    </citation>
    <scope>NUCLEOTIDE SEQUENCE [LARGE SCALE GENOMIC DNA]</scope>
    <source>
        <strain evidence="9">CAIM 431</strain>
    </source>
</reference>
<dbReference type="GO" id="GO:0016787">
    <property type="term" value="F:hydrolase activity"/>
    <property type="evidence" value="ECO:0007669"/>
    <property type="project" value="UniProtKB-KW"/>
</dbReference>
<keyword evidence="1" id="KW-0547">Nucleotide-binding</keyword>
<dbReference type="Gene3D" id="3.40.50.300">
    <property type="entry name" value="P-loop containing nucleotide triphosphate hydrolases"/>
    <property type="match status" value="2"/>
</dbReference>
<evidence type="ECO:0000259" key="6">
    <source>
        <dbReference type="PROSITE" id="PS51192"/>
    </source>
</evidence>
<keyword evidence="2 8" id="KW-0378">Hydrolase</keyword>
<accession>A0ABW4RRM9</accession>
<dbReference type="SMART" id="SM00382">
    <property type="entry name" value="AAA"/>
    <property type="match status" value="1"/>
</dbReference>